<proteinExistence type="predicted"/>
<dbReference type="RefSeq" id="WP_011795379.1">
    <property type="nucleotide sequence ID" value="NZ_CP023687.1"/>
</dbReference>
<organism evidence="1 2">
    <name type="scientific">Paracidovorax citrulli</name>
    <name type="common">Acidovorax citrulli</name>
    <dbReference type="NCBI Taxonomy" id="80869"/>
    <lineage>
        <taxon>Bacteria</taxon>
        <taxon>Pseudomonadati</taxon>
        <taxon>Pseudomonadota</taxon>
        <taxon>Betaproteobacteria</taxon>
        <taxon>Burkholderiales</taxon>
        <taxon>Comamonadaceae</taxon>
        <taxon>Paracidovorax</taxon>
    </lineage>
</organism>
<protein>
    <recommendedName>
        <fullName evidence="3">DUF4276 family protein</fullName>
    </recommendedName>
</protein>
<accession>A0ABY9AVA6</accession>
<reference evidence="1 2" key="1">
    <citation type="submission" date="2023-06" db="EMBL/GenBank/DDBJ databases">
        <authorList>
            <person name="Ham H."/>
            <person name="Park D.S."/>
        </authorList>
    </citation>
    <scope>NUCLEOTIDE SEQUENCE [LARGE SCALE GENOMIC DNA]</scope>
    <source>
        <strain evidence="1 2">KACC 17005</strain>
    </source>
</reference>
<evidence type="ECO:0008006" key="3">
    <source>
        <dbReference type="Google" id="ProtNLM"/>
    </source>
</evidence>
<evidence type="ECO:0000313" key="2">
    <source>
        <dbReference type="Proteomes" id="UP001242732"/>
    </source>
</evidence>
<name>A0ABY9AVA6_PARCI</name>
<dbReference type="Proteomes" id="UP001242732">
    <property type="component" value="Chromosome"/>
</dbReference>
<dbReference type="GeneID" id="79792427"/>
<keyword evidence="2" id="KW-1185">Reference proteome</keyword>
<evidence type="ECO:0000313" key="1">
    <source>
        <dbReference type="EMBL" id="WIY50732.1"/>
    </source>
</evidence>
<dbReference type="EMBL" id="CP127363">
    <property type="protein sequence ID" value="WIY50732.1"/>
    <property type="molecule type" value="Genomic_DNA"/>
</dbReference>
<gene>
    <name evidence="1" type="ORF">QRO08_09250</name>
</gene>
<sequence>MKREIFVVGEDELCCSIAEVLVDKTGKGFRVYQRTVAGGAGQFKKKIPAMNQVASNVMPVLMVADADQAPSPAEQIRMWLPAKPSDRLCLRLAVREAEAWVLADNVGFSEFAMVSKDIFPISPENELDPKGKLLSIIRRSKRRELREEMLPAKGSMSVIGLGYNIHIVDFVKNYWNIDRATARSPSLGKAFLRLNSMLAK</sequence>